<dbReference type="PANTHER" id="PTHR45138:SF9">
    <property type="entry name" value="DIGUANYLATE CYCLASE DGCM-RELATED"/>
    <property type="match status" value="1"/>
</dbReference>
<feature type="transmembrane region" description="Helical" evidence="4">
    <location>
        <begin position="173"/>
        <end position="191"/>
    </location>
</feature>
<dbReference type="Pfam" id="PF00990">
    <property type="entry name" value="GGDEF"/>
    <property type="match status" value="1"/>
</dbReference>
<feature type="transmembrane region" description="Helical" evidence="4">
    <location>
        <begin position="197"/>
        <end position="217"/>
    </location>
</feature>
<name>A0A9W6N728_9HYPH</name>
<evidence type="ECO:0000259" key="5">
    <source>
        <dbReference type="PROSITE" id="PS50887"/>
    </source>
</evidence>
<dbReference type="AlphaFoldDB" id="A0A9W6N728"/>
<dbReference type="GO" id="GO:1902201">
    <property type="term" value="P:negative regulation of bacterial-type flagellum-dependent cell motility"/>
    <property type="evidence" value="ECO:0007669"/>
    <property type="project" value="TreeGrafter"/>
</dbReference>
<dbReference type="CDD" id="cd01949">
    <property type="entry name" value="GGDEF"/>
    <property type="match status" value="1"/>
</dbReference>
<dbReference type="EC" id="2.7.7.65" evidence="1"/>
<protein>
    <recommendedName>
        <fullName evidence="1">diguanylate cyclase</fullName>
        <ecNumber evidence="1">2.7.7.65</ecNumber>
    </recommendedName>
</protein>
<feature type="transmembrane region" description="Helical" evidence="4">
    <location>
        <begin position="150"/>
        <end position="168"/>
    </location>
</feature>
<comment type="caution">
    <text evidence="6">The sequence shown here is derived from an EMBL/GenBank/DDBJ whole genome shotgun (WGS) entry which is preliminary data.</text>
</comment>
<feature type="compositionally biased region" description="Basic and acidic residues" evidence="3">
    <location>
        <begin position="1"/>
        <end position="20"/>
    </location>
</feature>
<evidence type="ECO:0000313" key="7">
    <source>
        <dbReference type="Proteomes" id="UP001143309"/>
    </source>
</evidence>
<evidence type="ECO:0000256" key="2">
    <source>
        <dbReference type="ARBA" id="ARBA00034247"/>
    </source>
</evidence>
<keyword evidence="7" id="KW-1185">Reference proteome</keyword>
<dbReference type="InterPro" id="IPR050469">
    <property type="entry name" value="Diguanylate_Cyclase"/>
</dbReference>
<dbReference type="EMBL" id="BSFL01000002">
    <property type="protein sequence ID" value="GLK79931.1"/>
    <property type="molecule type" value="Genomic_DNA"/>
</dbReference>
<gene>
    <name evidence="6" type="ORF">GCM10008174_16720</name>
</gene>
<dbReference type="PROSITE" id="PS50887">
    <property type="entry name" value="GGDEF"/>
    <property type="match status" value="1"/>
</dbReference>
<dbReference type="Proteomes" id="UP001143309">
    <property type="component" value="Unassembled WGS sequence"/>
</dbReference>
<dbReference type="SUPFAM" id="SSF55073">
    <property type="entry name" value="Nucleotide cyclase"/>
    <property type="match status" value="1"/>
</dbReference>
<feature type="domain" description="GGDEF" evidence="5">
    <location>
        <begin position="282"/>
        <end position="415"/>
    </location>
</feature>
<evidence type="ECO:0000256" key="1">
    <source>
        <dbReference type="ARBA" id="ARBA00012528"/>
    </source>
</evidence>
<dbReference type="NCBIfam" id="TIGR00254">
    <property type="entry name" value="GGDEF"/>
    <property type="match status" value="1"/>
</dbReference>
<dbReference type="InterPro" id="IPR043128">
    <property type="entry name" value="Rev_trsase/Diguanyl_cyclase"/>
</dbReference>
<organism evidence="6 7">
    <name type="scientific">Methylopila turkensis</name>
    <dbReference type="NCBI Taxonomy" id="1437816"/>
    <lineage>
        <taxon>Bacteria</taxon>
        <taxon>Pseudomonadati</taxon>
        <taxon>Pseudomonadota</taxon>
        <taxon>Alphaproteobacteria</taxon>
        <taxon>Hyphomicrobiales</taxon>
        <taxon>Methylopilaceae</taxon>
        <taxon>Methylopila</taxon>
    </lineage>
</organism>
<proteinExistence type="predicted"/>
<evidence type="ECO:0000256" key="3">
    <source>
        <dbReference type="SAM" id="MobiDB-lite"/>
    </source>
</evidence>
<dbReference type="GO" id="GO:0052621">
    <property type="term" value="F:diguanylate cyclase activity"/>
    <property type="evidence" value="ECO:0007669"/>
    <property type="project" value="UniProtKB-EC"/>
</dbReference>
<dbReference type="Gene3D" id="3.30.70.270">
    <property type="match status" value="1"/>
</dbReference>
<evidence type="ECO:0000313" key="6">
    <source>
        <dbReference type="EMBL" id="GLK79931.1"/>
    </source>
</evidence>
<feature type="region of interest" description="Disordered" evidence="3">
    <location>
        <begin position="1"/>
        <end position="22"/>
    </location>
</feature>
<evidence type="ECO:0000256" key="4">
    <source>
        <dbReference type="SAM" id="Phobius"/>
    </source>
</evidence>
<reference evidence="6" key="2">
    <citation type="submission" date="2023-01" db="EMBL/GenBank/DDBJ databases">
        <authorList>
            <person name="Sun Q."/>
            <person name="Evtushenko L."/>
        </authorList>
    </citation>
    <scope>NUCLEOTIDE SEQUENCE</scope>
    <source>
        <strain evidence="6">VKM B-2748</strain>
    </source>
</reference>
<dbReference type="GO" id="GO:0043709">
    <property type="term" value="P:cell adhesion involved in single-species biofilm formation"/>
    <property type="evidence" value="ECO:0007669"/>
    <property type="project" value="TreeGrafter"/>
</dbReference>
<dbReference type="InterPro" id="IPR029787">
    <property type="entry name" value="Nucleotide_cyclase"/>
</dbReference>
<feature type="transmembrane region" description="Helical" evidence="4">
    <location>
        <begin position="123"/>
        <end position="144"/>
    </location>
</feature>
<dbReference type="PANTHER" id="PTHR45138">
    <property type="entry name" value="REGULATORY COMPONENTS OF SENSORY TRANSDUCTION SYSTEM"/>
    <property type="match status" value="1"/>
</dbReference>
<feature type="transmembrane region" description="Helical" evidence="4">
    <location>
        <begin position="90"/>
        <end position="111"/>
    </location>
</feature>
<keyword evidence="4" id="KW-1133">Transmembrane helix</keyword>
<comment type="catalytic activity">
    <reaction evidence="2">
        <text>2 GTP = 3',3'-c-di-GMP + 2 diphosphate</text>
        <dbReference type="Rhea" id="RHEA:24898"/>
        <dbReference type="ChEBI" id="CHEBI:33019"/>
        <dbReference type="ChEBI" id="CHEBI:37565"/>
        <dbReference type="ChEBI" id="CHEBI:58805"/>
        <dbReference type="EC" id="2.7.7.65"/>
    </reaction>
</comment>
<feature type="transmembrane region" description="Helical" evidence="4">
    <location>
        <begin position="62"/>
        <end position="84"/>
    </location>
</feature>
<dbReference type="SMART" id="SM00267">
    <property type="entry name" value="GGDEF"/>
    <property type="match status" value="1"/>
</dbReference>
<reference evidence="6" key="1">
    <citation type="journal article" date="2014" name="Int. J. Syst. Evol. Microbiol.">
        <title>Complete genome sequence of Corynebacterium casei LMG S-19264T (=DSM 44701T), isolated from a smear-ripened cheese.</title>
        <authorList>
            <consortium name="US DOE Joint Genome Institute (JGI-PGF)"/>
            <person name="Walter F."/>
            <person name="Albersmeier A."/>
            <person name="Kalinowski J."/>
            <person name="Ruckert C."/>
        </authorList>
    </citation>
    <scope>NUCLEOTIDE SEQUENCE</scope>
    <source>
        <strain evidence="6">VKM B-2748</strain>
    </source>
</reference>
<sequence>MTDRMTRSEAEERAAHRDAVPSDPGFAEAIEALTRVRTRELRLPPAIHAAFRQATWQSRKKIIRAWLVSIALLNALCLPLDPLLADEQALGAFAAARFGLTMFLLAAAWLIHAMAKPGLEGVIMIACCAAVMVVAGATGLRYGPELTERYIVHAAFVAGSGVMVTRIAWRDTLILTGVSIALFCGFLLQIPDPPLSMNAAAQMALFYGGGLAGLTFARRAHDRLHYRVFVLTMSERLKMREIEAMNSRLFAMARTDPLTSLSNRRHFDEVYGALRIGADERSTIGLFMIDVDRFKQLNDELGHAAGDERLAAVAGLIRSELREGVDFVARFGGEEFVVLLPDVVLEEARAIAERVRASVENRALLNPGGLAGVVTVSIGVAAAPPGRLERLVEEADAALYAAKQRGRNRVELAAGAAVETA</sequence>
<dbReference type="FunFam" id="3.30.70.270:FF:000001">
    <property type="entry name" value="Diguanylate cyclase domain protein"/>
    <property type="match status" value="1"/>
</dbReference>
<dbReference type="InterPro" id="IPR000160">
    <property type="entry name" value="GGDEF_dom"/>
</dbReference>
<accession>A0A9W6N728</accession>
<keyword evidence="4" id="KW-0472">Membrane</keyword>
<dbReference type="GO" id="GO:0005886">
    <property type="term" value="C:plasma membrane"/>
    <property type="evidence" value="ECO:0007669"/>
    <property type="project" value="TreeGrafter"/>
</dbReference>
<keyword evidence="4" id="KW-0812">Transmembrane</keyword>